<dbReference type="EMBL" id="JAINUL010000001">
    <property type="protein sequence ID" value="MCC0097536.1"/>
    <property type="molecule type" value="Genomic_DNA"/>
</dbReference>
<dbReference type="SUPFAM" id="SSF48452">
    <property type="entry name" value="TPR-like"/>
    <property type="match status" value="1"/>
</dbReference>
<gene>
    <name evidence="2" type="ORF">K7B10_22680</name>
</gene>
<evidence type="ECO:0000256" key="1">
    <source>
        <dbReference type="PROSITE-ProRule" id="PRU00339"/>
    </source>
</evidence>
<dbReference type="Pfam" id="PF14559">
    <property type="entry name" value="TPR_19"/>
    <property type="match status" value="1"/>
</dbReference>
<dbReference type="InterPro" id="IPR011990">
    <property type="entry name" value="TPR-like_helical_dom_sf"/>
</dbReference>
<comment type="caution">
    <text evidence="2">The sequence shown here is derived from an EMBL/GenBank/DDBJ whole genome shotgun (WGS) entry which is preliminary data.</text>
</comment>
<sequence length="408" mass="44712">MTKLPTYLPAPGAPAFARRLRALMAADTPAACPIHVGLGDPVHNSSSLAVLTHTTARYLVDGNAHLLPSFNTAPPPALRILNAASWGRDDAMAREFDAMPQDLASDLWHSVDKVCEAPETLTRIERRTASDLFLRLGYPQRAGRVLGLLQADVNTHAFHPETVRAELAVLFRLHPGAQDVLEDRALQAAADAGLPPRARVSLANFVVVRNGKRGTDTPALHRAAELGRRAMAEIEGTGMDRHLAEHTLYRAIAYEPFLVRDVALTMELLERAALALIEAQPRRDTVEYQAWEDHAFPMFETLSKTLLAQGRADEALTSTAELVELSPHDHRAWAVRAQALVAVGELEEAVRAWERVLPQGGLPVAAALFYIGWAHDRMGNPAQAQSYYRRSHTVDPTPEALATFMESA</sequence>
<name>A0ABS8E8S4_9ACTN</name>
<feature type="repeat" description="TPR" evidence="1">
    <location>
        <begin position="365"/>
        <end position="398"/>
    </location>
</feature>
<proteinExistence type="predicted"/>
<organism evidence="2 3">
    <name type="scientific">Streptomyces flavotricini</name>
    <dbReference type="NCBI Taxonomy" id="66888"/>
    <lineage>
        <taxon>Bacteria</taxon>
        <taxon>Bacillati</taxon>
        <taxon>Actinomycetota</taxon>
        <taxon>Actinomycetes</taxon>
        <taxon>Kitasatosporales</taxon>
        <taxon>Streptomycetaceae</taxon>
        <taxon>Streptomyces</taxon>
    </lineage>
</organism>
<dbReference type="InterPro" id="IPR019734">
    <property type="entry name" value="TPR_rpt"/>
</dbReference>
<dbReference type="SMART" id="SM00028">
    <property type="entry name" value="TPR"/>
    <property type="match status" value="2"/>
</dbReference>
<reference evidence="2 3" key="1">
    <citation type="submission" date="2021-08" db="EMBL/GenBank/DDBJ databases">
        <title>Genomic Architecture of Streptomyces flavotricini NGL1 and Streptomyces erythrochromogenes HMS4 With Differential Plant Beneficial attributes and laccase production capabilities.</title>
        <authorList>
            <person name="Salwan R."/>
            <person name="Kaur R."/>
            <person name="Sharma V."/>
        </authorList>
    </citation>
    <scope>NUCLEOTIDE SEQUENCE [LARGE SCALE GENOMIC DNA]</scope>
    <source>
        <strain evidence="2 3">NGL1</strain>
    </source>
</reference>
<keyword evidence="1" id="KW-0802">TPR repeat</keyword>
<dbReference type="Gene3D" id="1.25.40.10">
    <property type="entry name" value="Tetratricopeptide repeat domain"/>
    <property type="match status" value="1"/>
</dbReference>
<protein>
    <submittedName>
        <fullName evidence="2">Tetratricopeptide repeat protein</fullName>
    </submittedName>
</protein>
<accession>A0ABS8E8S4</accession>
<dbReference type="PROSITE" id="PS50005">
    <property type="entry name" value="TPR"/>
    <property type="match status" value="1"/>
</dbReference>
<dbReference type="RefSeq" id="WP_229338599.1">
    <property type="nucleotide sequence ID" value="NZ_JAINUL010000001.1"/>
</dbReference>
<evidence type="ECO:0000313" key="2">
    <source>
        <dbReference type="EMBL" id="MCC0097536.1"/>
    </source>
</evidence>
<dbReference type="Pfam" id="PF13174">
    <property type="entry name" value="TPR_6"/>
    <property type="match status" value="1"/>
</dbReference>
<evidence type="ECO:0000313" key="3">
    <source>
        <dbReference type="Proteomes" id="UP001520654"/>
    </source>
</evidence>
<dbReference type="Proteomes" id="UP001520654">
    <property type="component" value="Unassembled WGS sequence"/>
</dbReference>
<keyword evidence="3" id="KW-1185">Reference proteome</keyword>